<evidence type="ECO:0000313" key="3">
    <source>
        <dbReference type="Proteomes" id="UP000076842"/>
    </source>
</evidence>
<proteinExistence type="predicted"/>
<feature type="region of interest" description="Disordered" evidence="1">
    <location>
        <begin position="53"/>
        <end position="75"/>
    </location>
</feature>
<organism evidence="2 3">
    <name type="scientific">Calocera cornea HHB12733</name>
    <dbReference type="NCBI Taxonomy" id="1353952"/>
    <lineage>
        <taxon>Eukaryota</taxon>
        <taxon>Fungi</taxon>
        <taxon>Dikarya</taxon>
        <taxon>Basidiomycota</taxon>
        <taxon>Agaricomycotina</taxon>
        <taxon>Dacrymycetes</taxon>
        <taxon>Dacrymycetales</taxon>
        <taxon>Dacrymycetaceae</taxon>
        <taxon>Calocera</taxon>
    </lineage>
</organism>
<evidence type="ECO:0000256" key="1">
    <source>
        <dbReference type="SAM" id="MobiDB-lite"/>
    </source>
</evidence>
<evidence type="ECO:0000313" key="2">
    <source>
        <dbReference type="EMBL" id="KZT50480.1"/>
    </source>
</evidence>
<dbReference type="AlphaFoldDB" id="A0A165CA73"/>
<sequence>MRVLPKLLLRSPEFFWLLRQMQLTVSGAAAGLVDRCAFGSHCKARRAGWMRTTGYETDRPRKRVDSSGKGAGMRQ</sequence>
<dbReference type="EMBL" id="KV424170">
    <property type="protein sequence ID" value="KZT50480.1"/>
    <property type="molecule type" value="Genomic_DNA"/>
</dbReference>
<protein>
    <submittedName>
        <fullName evidence="2">Uncharacterized protein</fullName>
    </submittedName>
</protein>
<feature type="compositionally biased region" description="Basic and acidic residues" evidence="1">
    <location>
        <begin position="56"/>
        <end position="66"/>
    </location>
</feature>
<dbReference type="InParanoid" id="A0A165CA73"/>
<keyword evidence="3" id="KW-1185">Reference proteome</keyword>
<accession>A0A165CA73</accession>
<name>A0A165CA73_9BASI</name>
<dbReference type="Proteomes" id="UP000076842">
    <property type="component" value="Unassembled WGS sequence"/>
</dbReference>
<reference evidence="2 3" key="1">
    <citation type="journal article" date="2016" name="Mol. Biol. Evol.">
        <title>Comparative Genomics of Early-Diverging Mushroom-Forming Fungi Provides Insights into the Origins of Lignocellulose Decay Capabilities.</title>
        <authorList>
            <person name="Nagy L.G."/>
            <person name="Riley R."/>
            <person name="Tritt A."/>
            <person name="Adam C."/>
            <person name="Daum C."/>
            <person name="Floudas D."/>
            <person name="Sun H."/>
            <person name="Yadav J.S."/>
            <person name="Pangilinan J."/>
            <person name="Larsson K.H."/>
            <person name="Matsuura K."/>
            <person name="Barry K."/>
            <person name="Labutti K."/>
            <person name="Kuo R."/>
            <person name="Ohm R.A."/>
            <person name="Bhattacharya S.S."/>
            <person name="Shirouzu T."/>
            <person name="Yoshinaga Y."/>
            <person name="Martin F.M."/>
            <person name="Grigoriev I.V."/>
            <person name="Hibbett D.S."/>
        </authorList>
    </citation>
    <scope>NUCLEOTIDE SEQUENCE [LARGE SCALE GENOMIC DNA]</scope>
    <source>
        <strain evidence="2 3">HHB12733</strain>
    </source>
</reference>
<gene>
    <name evidence="2" type="ORF">CALCODRAFT_504673</name>
</gene>